<dbReference type="InterPro" id="IPR044128">
    <property type="entry name" value="eIF2g_GTP-bd"/>
</dbReference>
<sequence>MGGEEGLGVTTGQPNLYKQDLSKLDVSKLTALSREVISRQATINIGTIGHVAHGKSTIVKAISGVQTVRFKNELERNITIKLDEHPVVRSGMAHRDIPGETSKASSAREKRPLSFETIQQRMKQPKIDEETTSYSDDSENSINLYASLSNTERVAEEKVSNNIVLSHRDNKKLNSQNNNTNWRGTSRHNGTIGIKLKELRIVLEDIKYKNLYDNNIKVETKENVWEVEKIVGKKTIDGETLYLIKWKNWPRKHNTWEPLENLVNCTELMKEFEEQRLYMLKTFKKRINFFPIEHDVHEYLKDMRRKGESIDRISVNEDTVYGNIKSILKQKCRPNGKVEQSIKSGILRLMLRDLRKEQLESLQDWEDEMNNITKRQPLIRVENLVDLESGPQNFFYIEDYLPGAGVVIPDDPPIGCECLNCGSNMKCCSVQNDSVFPYTSAGKIRISPGTPIFECNKRCKCDLTCPNRVTQRRANIKLCIFKTGDGRGWGVKTLESIKKGSFVTQYVGEVISSDEADKRGKEYDAAGRTYLFDLDYNETDDVCPYTVDAAVYGNISHFINHSCDPNLVVYGVWINCLDPNLPKLALFATKDIEKNEELTFDYGFQPLNTTWKMQENTDDERYANAKIYKCDNDKCPRPACYISGGSSKDDSFPCLRPVCPGRFQLVRHVSFVDCPGHDILMATMLNGAAVMDAALLLIAGNESCPQPQTSEHLAAIEIMKLKHIIILQNKIDLVKEAQAKEQYEQILKFVQGTVAEGAPVIPISAQLKYNIEVLCEYITKKIPVPLRDFTSEPRLIVIRSFDVNKPGCEVDDLKGGVAGGSILRGVLKVGMEIEVRPGLVSKDSEGKLTCRPIFSRIVSLFAEQNELQFAVPGGLIGVGTKIEPTLCRADRLVGQILGAVGALPKIFIELEISYYLLKRLLGVRTEGDKKGARVPKLSRNEVLLVNIGSLSTGGRVLATRADLAKISLTSPVCTEIDEKIALSRRVEKHWRLIGWGQICGGQTIEPVLDGK</sequence>
<evidence type="ECO:0000256" key="7">
    <source>
        <dbReference type="ARBA" id="ARBA00022540"/>
    </source>
</evidence>
<dbReference type="CDD" id="cd01888">
    <property type="entry name" value="eIF2_gamma"/>
    <property type="match status" value="1"/>
</dbReference>
<comment type="catalytic activity">
    <reaction evidence="16">
        <text>GTP + H2O = GDP + phosphate + H(+)</text>
        <dbReference type="Rhea" id="RHEA:19669"/>
        <dbReference type="ChEBI" id="CHEBI:15377"/>
        <dbReference type="ChEBI" id="CHEBI:15378"/>
        <dbReference type="ChEBI" id="CHEBI:37565"/>
        <dbReference type="ChEBI" id="CHEBI:43474"/>
        <dbReference type="ChEBI" id="CHEBI:58189"/>
        <dbReference type="EC" id="3.6.5.3"/>
    </reaction>
</comment>
<dbReference type="GO" id="GO:0005829">
    <property type="term" value="C:cytosol"/>
    <property type="evidence" value="ECO:0007669"/>
    <property type="project" value="TreeGrafter"/>
</dbReference>
<evidence type="ECO:0000256" key="2">
    <source>
        <dbReference type="ARBA" id="ARBA00004496"/>
    </source>
</evidence>
<dbReference type="InterPro" id="IPR023780">
    <property type="entry name" value="Chromo_domain"/>
</dbReference>
<keyword evidence="11" id="KW-0378">Hydrolase</keyword>
<feature type="region of interest" description="Disordered" evidence="17">
    <location>
        <begin position="93"/>
        <end position="138"/>
    </location>
</feature>
<dbReference type="PANTHER" id="PTHR42854:SF3">
    <property type="entry name" value="EUKARYOTIC TRANSLATION INITIATION FACTOR 2 SUBUNIT 3-RELATED"/>
    <property type="match status" value="1"/>
</dbReference>
<feature type="domain" description="Tr-type G" evidence="21">
    <location>
        <begin position="667"/>
        <end position="786"/>
    </location>
</feature>
<keyword evidence="7" id="KW-0396">Initiation factor</keyword>
<dbReference type="PANTHER" id="PTHR42854">
    <property type="entry name" value="EUKARYOTIC TRANSLATION INITIATION FACTOR 2 SUBUNIT 3 FAMILY MEMBER"/>
    <property type="match status" value="1"/>
</dbReference>
<evidence type="ECO:0000256" key="11">
    <source>
        <dbReference type="ARBA" id="ARBA00022801"/>
    </source>
</evidence>
<dbReference type="GO" id="GO:0008170">
    <property type="term" value="F:N-methyltransferase activity"/>
    <property type="evidence" value="ECO:0007669"/>
    <property type="project" value="UniProtKB-ARBA"/>
</dbReference>
<reference evidence="22" key="1">
    <citation type="submission" date="2021-08" db="EMBL/GenBank/DDBJ databases">
        <authorList>
            <person name="Misof B."/>
            <person name="Oliver O."/>
            <person name="Podsiadlowski L."/>
            <person name="Donath A."/>
            <person name="Peters R."/>
            <person name="Mayer C."/>
            <person name="Rust J."/>
            <person name="Gunkel S."/>
            <person name="Lesny P."/>
            <person name="Martin S."/>
            <person name="Oeyen J.P."/>
            <person name="Petersen M."/>
            <person name="Panagiotis P."/>
            <person name="Wilbrandt J."/>
            <person name="Tanja T."/>
        </authorList>
    </citation>
    <scope>NUCLEOTIDE SEQUENCE</scope>
    <source>
        <strain evidence="22">GBR_01_08_01A</strain>
        <tissue evidence="22">Thorax + abdomen</tissue>
    </source>
</reference>
<keyword evidence="6" id="KW-0158">Chromosome</keyword>
<evidence type="ECO:0000256" key="15">
    <source>
        <dbReference type="ARBA" id="ARBA00023328"/>
    </source>
</evidence>
<dbReference type="FunFam" id="3.40.50.300:FF:000065">
    <property type="entry name" value="Eukaryotic translation initiation factor 2 subunit gamma"/>
    <property type="match status" value="1"/>
</dbReference>
<evidence type="ECO:0000256" key="17">
    <source>
        <dbReference type="SAM" id="MobiDB-lite"/>
    </source>
</evidence>
<dbReference type="SUPFAM" id="SSF82199">
    <property type="entry name" value="SET domain"/>
    <property type="match status" value="1"/>
</dbReference>
<dbReference type="GO" id="GO:0008757">
    <property type="term" value="F:S-adenosylmethionine-dependent methyltransferase activity"/>
    <property type="evidence" value="ECO:0007669"/>
    <property type="project" value="UniProtKB-ARBA"/>
</dbReference>
<evidence type="ECO:0000256" key="14">
    <source>
        <dbReference type="ARBA" id="ARBA00023242"/>
    </source>
</evidence>
<keyword evidence="8" id="KW-0808">Transferase</keyword>
<dbReference type="Gene3D" id="2.40.30.10">
    <property type="entry name" value="Translation factors"/>
    <property type="match status" value="2"/>
</dbReference>
<dbReference type="InterPro" id="IPR000795">
    <property type="entry name" value="T_Tr_GTP-bd_dom"/>
</dbReference>
<evidence type="ECO:0000313" key="22">
    <source>
        <dbReference type="EMBL" id="KAK2586176.1"/>
    </source>
</evidence>
<feature type="domain" description="SET" evidence="19">
    <location>
        <begin position="476"/>
        <end position="603"/>
    </location>
</feature>
<dbReference type="GO" id="GO:0003924">
    <property type="term" value="F:GTPase activity"/>
    <property type="evidence" value="ECO:0007669"/>
    <property type="project" value="InterPro"/>
</dbReference>
<dbReference type="CDD" id="cd00024">
    <property type="entry name" value="CD_CSD"/>
    <property type="match status" value="1"/>
</dbReference>
<dbReference type="InterPro" id="IPR044127">
    <property type="entry name" value="eIF2g_dom_2"/>
</dbReference>
<keyword evidence="13" id="KW-0342">GTP-binding</keyword>
<evidence type="ECO:0000256" key="3">
    <source>
        <dbReference type="ARBA" id="ARBA00004584"/>
    </source>
</evidence>
<dbReference type="Gene3D" id="3.40.50.300">
    <property type="entry name" value="P-loop containing nucleotide triphosphate hydrolases"/>
    <property type="match status" value="2"/>
</dbReference>
<dbReference type="Proteomes" id="UP001258017">
    <property type="component" value="Unassembled WGS sequence"/>
</dbReference>
<dbReference type="InterPro" id="IPR000953">
    <property type="entry name" value="Chromo/chromo_shadow_dom"/>
</dbReference>
<keyword evidence="12" id="KW-0648">Protein biosynthesis</keyword>
<dbReference type="Pfam" id="PF00385">
    <property type="entry name" value="Chromo"/>
    <property type="match status" value="1"/>
</dbReference>
<dbReference type="InterPro" id="IPR046341">
    <property type="entry name" value="SET_dom_sf"/>
</dbReference>
<dbReference type="SUPFAM" id="SSF52540">
    <property type="entry name" value="P-loop containing nucleoside triphosphate hydrolases"/>
    <property type="match status" value="2"/>
</dbReference>
<evidence type="ECO:0000313" key="23">
    <source>
        <dbReference type="Proteomes" id="UP001258017"/>
    </source>
</evidence>
<dbReference type="CDD" id="cd10542">
    <property type="entry name" value="SET_SUV39H"/>
    <property type="match status" value="1"/>
</dbReference>
<dbReference type="InterPro" id="IPR009001">
    <property type="entry name" value="Transl_elong_EF1A/Init_IF2_C"/>
</dbReference>
<dbReference type="EC" id="3.6.5.3" evidence="5"/>
<protein>
    <recommendedName>
        <fullName evidence="5">protein-synthesizing GTPase</fullName>
        <ecNumber evidence="5">3.6.5.3</ecNumber>
    </recommendedName>
</protein>
<dbReference type="NCBIfam" id="NF003077">
    <property type="entry name" value="PRK04000.1"/>
    <property type="match status" value="1"/>
</dbReference>
<dbReference type="SMART" id="SM00468">
    <property type="entry name" value="PreSET"/>
    <property type="match status" value="1"/>
</dbReference>
<keyword evidence="9" id="KW-0949">S-adenosyl-L-methionine</keyword>
<dbReference type="AlphaFoldDB" id="A0AAD9RVU9"/>
<keyword evidence="10" id="KW-0547">Nucleotide-binding</keyword>
<keyword evidence="14" id="KW-0539">Nucleus</keyword>
<dbReference type="InterPro" id="IPR007728">
    <property type="entry name" value="Pre-SET_dom"/>
</dbReference>
<dbReference type="InterPro" id="IPR001214">
    <property type="entry name" value="SET_dom"/>
</dbReference>
<dbReference type="GO" id="GO:0000775">
    <property type="term" value="C:chromosome, centromeric region"/>
    <property type="evidence" value="ECO:0007669"/>
    <property type="project" value="UniProtKB-SubCell"/>
</dbReference>
<evidence type="ECO:0000256" key="12">
    <source>
        <dbReference type="ARBA" id="ARBA00022917"/>
    </source>
</evidence>
<dbReference type="GO" id="GO:0032259">
    <property type="term" value="P:methylation"/>
    <property type="evidence" value="ECO:0007669"/>
    <property type="project" value="UniProtKB-KW"/>
</dbReference>
<dbReference type="Gene3D" id="2.40.50.40">
    <property type="match status" value="1"/>
</dbReference>
<dbReference type="GO" id="GO:0003743">
    <property type="term" value="F:translation initiation factor activity"/>
    <property type="evidence" value="ECO:0007669"/>
    <property type="project" value="UniProtKB-KW"/>
</dbReference>
<dbReference type="InterPro" id="IPR009000">
    <property type="entry name" value="Transl_B-barrel_sf"/>
</dbReference>
<evidence type="ECO:0000256" key="5">
    <source>
        <dbReference type="ARBA" id="ARBA00011986"/>
    </source>
</evidence>
<dbReference type="InterPro" id="IPR027417">
    <property type="entry name" value="P-loop_NTPase"/>
</dbReference>
<dbReference type="PROSITE" id="PS50013">
    <property type="entry name" value="CHROMO_2"/>
    <property type="match status" value="1"/>
</dbReference>
<dbReference type="GO" id="GO:0005634">
    <property type="term" value="C:nucleus"/>
    <property type="evidence" value="ECO:0007669"/>
    <property type="project" value="UniProtKB-SubCell"/>
</dbReference>
<dbReference type="FunFam" id="2.40.30.10:FF:000011">
    <property type="entry name" value="Eukaryotic translation initiation factor 2 subunit gamma"/>
    <property type="match status" value="1"/>
</dbReference>
<dbReference type="InterPro" id="IPR023779">
    <property type="entry name" value="Chromodomain_CS"/>
</dbReference>
<evidence type="ECO:0000256" key="13">
    <source>
        <dbReference type="ARBA" id="ARBA00023134"/>
    </source>
</evidence>
<keyword evidence="8" id="KW-0489">Methyltransferase</keyword>
<evidence type="ECO:0000259" key="18">
    <source>
        <dbReference type="PROSITE" id="PS50013"/>
    </source>
</evidence>
<dbReference type="CDD" id="cd15490">
    <property type="entry name" value="eIF2_gamma_III"/>
    <property type="match status" value="1"/>
</dbReference>
<dbReference type="Pfam" id="PF00856">
    <property type="entry name" value="SET"/>
    <property type="match status" value="1"/>
</dbReference>
<dbReference type="Pfam" id="PF09173">
    <property type="entry name" value="eIF2_C"/>
    <property type="match status" value="1"/>
</dbReference>
<comment type="caution">
    <text evidence="22">The sequence shown here is derived from an EMBL/GenBank/DDBJ whole genome shotgun (WGS) entry which is preliminary data.</text>
</comment>
<dbReference type="GO" id="GO:0005525">
    <property type="term" value="F:GTP binding"/>
    <property type="evidence" value="ECO:0007669"/>
    <property type="project" value="UniProtKB-KW"/>
</dbReference>
<dbReference type="GO" id="GO:0005850">
    <property type="term" value="C:eukaryotic translation initiation factor 2 complex"/>
    <property type="evidence" value="ECO:0007669"/>
    <property type="project" value="TreeGrafter"/>
</dbReference>
<dbReference type="EMBL" id="JAIFRP010000014">
    <property type="protein sequence ID" value="KAK2586176.1"/>
    <property type="molecule type" value="Genomic_DNA"/>
</dbReference>
<dbReference type="Pfam" id="PF05033">
    <property type="entry name" value="Pre-SET"/>
    <property type="match status" value="1"/>
</dbReference>
<evidence type="ECO:0000259" key="21">
    <source>
        <dbReference type="PROSITE" id="PS51722"/>
    </source>
</evidence>
<dbReference type="SUPFAM" id="SSF50447">
    <property type="entry name" value="Translation proteins"/>
    <property type="match status" value="1"/>
</dbReference>
<dbReference type="SMART" id="SM00298">
    <property type="entry name" value="CHROMO"/>
    <property type="match status" value="1"/>
</dbReference>
<evidence type="ECO:0000256" key="9">
    <source>
        <dbReference type="ARBA" id="ARBA00022691"/>
    </source>
</evidence>
<dbReference type="SUPFAM" id="SSF54160">
    <property type="entry name" value="Chromo domain-like"/>
    <property type="match status" value="1"/>
</dbReference>
<dbReference type="FunFam" id="2.40.30.10:FF:000009">
    <property type="entry name" value="Eukaryotic translation initiation factor 2 subunit gamma"/>
    <property type="match status" value="1"/>
</dbReference>
<comment type="similarity">
    <text evidence="4">Belongs to the TRAFAC class translation factor GTPase superfamily. Classic translation factor GTPase family. EF-Tu/EF-1A subfamily.</text>
</comment>
<comment type="subcellular location">
    <subcellularLocation>
        <location evidence="3">Chromosome</location>
        <location evidence="3">Centromere</location>
    </subcellularLocation>
    <subcellularLocation>
        <location evidence="2">Cytoplasm</location>
    </subcellularLocation>
    <subcellularLocation>
        <location evidence="1">Nucleus</location>
    </subcellularLocation>
</comment>
<keyword evidence="23" id="KW-1185">Reference proteome</keyword>
<evidence type="ECO:0000256" key="1">
    <source>
        <dbReference type="ARBA" id="ARBA00004123"/>
    </source>
</evidence>
<dbReference type="Pfam" id="PF00009">
    <property type="entry name" value="GTP_EFTU"/>
    <property type="match status" value="1"/>
</dbReference>
<evidence type="ECO:0000256" key="6">
    <source>
        <dbReference type="ARBA" id="ARBA00022454"/>
    </source>
</evidence>
<dbReference type="InterPro" id="IPR004161">
    <property type="entry name" value="EFTu-like_2"/>
</dbReference>
<keyword evidence="15" id="KW-0137">Centromere</keyword>
<dbReference type="GO" id="GO:0000049">
    <property type="term" value="F:tRNA binding"/>
    <property type="evidence" value="ECO:0007669"/>
    <property type="project" value="InterPro"/>
</dbReference>
<gene>
    <name evidence="22" type="ORF">KPH14_001442</name>
</gene>
<dbReference type="PROSITE" id="PS00598">
    <property type="entry name" value="CHROMO_1"/>
    <property type="match status" value="1"/>
</dbReference>
<dbReference type="InterPro" id="IPR016197">
    <property type="entry name" value="Chromo-like_dom_sf"/>
</dbReference>
<dbReference type="PROSITE" id="PS50867">
    <property type="entry name" value="PRE_SET"/>
    <property type="match status" value="1"/>
</dbReference>
<dbReference type="PROSITE" id="PS51722">
    <property type="entry name" value="G_TR_2"/>
    <property type="match status" value="1"/>
</dbReference>
<dbReference type="CDD" id="cd03688">
    <property type="entry name" value="eIF2_gamma_II"/>
    <property type="match status" value="1"/>
</dbReference>
<reference evidence="22" key="2">
    <citation type="journal article" date="2023" name="Commun. Biol.">
        <title>Intrasexual cuticular hydrocarbon dimorphism in a wasp sheds light on hydrocarbon biosynthesis genes in Hymenoptera.</title>
        <authorList>
            <person name="Moris V.C."/>
            <person name="Podsiadlowski L."/>
            <person name="Martin S."/>
            <person name="Oeyen J.P."/>
            <person name="Donath A."/>
            <person name="Petersen M."/>
            <person name="Wilbrandt J."/>
            <person name="Misof B."/>
            <person name="Liedtke D."/>
            <person name="Thamm M."/>
            <person name="Scheiner R."/>
            <person name="Schmitt T."/>
            <person name="Niehuis O."/>
        </authorList>
    </citation>
    <scope>NUCLEOTIDE SEQUENCE</scope>
    <source>
        <strain evidence="22">GBR_01_08_01A</strain>
    </source>
</reference>
<dbReference type="Pfam" id="PF03144">
    <property type="entry name" value="GTP_EFTU_D2"/>
    <property type="match status" value="1"/>
</dbReference>
<dbReference type="GO" id="GO:0008270">
    <property type="term" value="F:zinc ion binding"/>
    <property type="evidence" value="ECO:0007669"/>
    <property type="project" value="InterPro"/>
</dbReference>
<dbReference type="InterPro" id="IPR050543">
    <property type="entry name" value="eIF2G"/>
</dbReference>
<dbReference type="GO" id="GO:0042054">
    <property type="term" value="F:histone methyltransferase activity"/>
    <property type="evidence" value="ECO:0007669"/>
    <property type="project" value="InterPro"/>
</dbReference>
<evidence type="ECO:0000256" key="16">
    <source>
        <dbReference type="ARBA" id="ARBA00048107"/>
    </source>
</evidence>
<accession>A0AAD9RVU9</accession>
<dbReference type="GO" id="GO:0001731">
    <property type="term" value="P:formation of translation preinitiation complex"/>
    <property type="evidence" value="ECO:0007669"/>
    <property type="project" value="TreeGrafter"/>
</dbReference>
<dbReference type="SMART" id="SM00317">
    <property type="entry name" value="SET"/>
    <property type="match status" value="1"/>
</dbReference>
<dbReference type="InterPro" id="IPR015256">
    <property type="entry name" value="eIF2g_C"/>
</dbReference>
<feature type="domain" description="Chromo" evidence="18">
    <location>
        <begin position="225"/>
        <end position="284"/>
    </location>
</feature>
<organism evidence="22 23">
    <name type="scientific">Odynerus spinipes</name>
    <dbReference type="NCBI Taxonomy" id="1348599"/>
    <lineage>
        <taxon>Eukaryota</taxon>
        <taxon>Metazoa</taxon>
        <taxon>Ecdysozoa</taxon>
        <taxon>Arthropoda</taxon>
        <taxon>Hexapoda</taxon>
        <taxon>Insecta</taxon>
        <taxon>Pterygota</taxon>
        <taxon>Neoptera</taxon>
        <taxon>Endopterygota</taxon>
        <taxon>Hymenoptera</taxon>
        <taxon>Apocrita</taxon>
        <taxon>Aculeata</taxon>
        <taxon>Vespoidea</taxon>
        <taxon>Vespidae</taxon>
        <taxon>Eumeninae</taxon>
        <taxon>Odynerus</taxon>
    </lineage>
</organism>
<evidence type="ECO:0000256" key="4">
    <source>
        <dbReference type="ARBA" id="ARBA00007249"/>
    </source>
</evidence>
<name>A0AAD9RVU9_9HYME</name>
<dbReference type="Gene3D" id="2.170.270.10">
    <property type="entry name" value="SET domain"/>
    <property type="match status" value="1"/>
</dbReference>
<evidence type="ECO:0000259" key="19">
    <source>
        <dbReference type="PROSITE" id="PS50280"/>
    </source>
</evidence>
<feature type="domain" description="Pre-SET" evidence="20">
    <location>
        <begin position="414"/>
        <end position="473"/>
    </location>
</feature>
<dbReference type="SUPFAM" id="SSF50465">
    <property type="entry name" value="EF-Tu/eEF-1alpha/eIF2-gamma C-terminal domain"/>
    <property type="match status" value="1"/>
</dbReference>
<evidence type="ECO:0000256" key="10">
    <source>
        <dbReference type="ARBA" id="ARBA00022741"/>
    </source>
</evidence>
<evidence type="ECO:0000256" key="8">
    <source>
        <dbReference type="ARBA" id="ARBA00022603"/>
    </source>
</evidence>
<evidence type="ECO:0000259" key="20">
    <source>
        <dbReference type="PROSITE" id="PS50867"/>
    </source>
</evidence>
<proteinExistence type="inferred from homology"/>
<dbReference type="PROSITE" id="PS50280">
    <property type="entry name" value="SET"/>
    <property type="match status" value="1"/>
</dbReference>